<dbReference type="PANTHER" id="PTHR30055">
    <property type="entry name" value="HTH-TYPE TRANSCRIPTIONAL REGULATOR RUTR"/>
    <property type="match status" value="1"/>
</dbReference>
<dbReference type="GO" id="GO:0000976">
    <property type="term" value="F:transcription cis-regulatory region binding"/>
    <property type="evidence" value="ECO:0007669"/>
    <property type="project" value="TreeGrafter"/>
</dbReference>
<dbReference type="OrthoDB" id="7056813at2"/>
<dbReference type="GO" id="GO:0003700">
    <property type="term" value="F:DNA-binding transcription factor activity"/>
    <property type="evidence" value="ECO:0007669"/>
    <property type="project" value="TreeGrafter"/>
</dbReference>
<gene>
    <name evidence="6" type="ORF">DXH95_10155</name>
</gene>
<dbReference type="InterPro" id="IPR001647">
    <property type="entry name" value="HTH_TetR"/>
</dbReference>
<feature type="domain" description="HTH tetR-type" evidence="5">
    <location>
        <begin position="30"/>
        <end position="90"/>
    </location>
</feature>
<dbReference type="InterPro" id="IPR009057">
    <property type="entry name" value="Homeodomain-like_sf"/>
</dbReference>
<dbReference type="PROSITE" id="PS50977">
    <property type="entry name" value="HTH_TETR_2"/>
    <property type="match status" value="1"/>
</dbReference>
<protein>
    <submittedName>
        <fullName evidence="6">TetR/AcrR family transcriptional regulator</fullName>
    </submittedName>
</protein>
<dbReference type="Pfam" id="PF13305">
    <property type="entry name" value="TetR_C_33"/>
    <property type="match status" value="1"/>
</dbReference>
<evidence type="ECO:0000259" key="5">
    <source>
        <dbReference type="PROSITE" id="PS50977"/>
    </source>
</evidence>
<evidence type="ECO:0000256" key="3">
    <source>
        <dbReference type="ARBA" id="ARBA00023163"/>
    </source>
</evidence>
<dbReference type="SUPFAM" id="SSF48498">
    <property type="entry name" value="Tetracyclin repressor-like, C-terminal domain"/>
    <property type="match status" value="1"/>
</dbReference>
<dbReference type="AlphaFoldDB" id="A0A371BK69"/>
<feature type="DNA-binding region" description="H-T-H motif" evidence="4">
    <location>
        <begin position="53"/>
        <end position="72"/>
    </location>
</feature>
<evidence type="ECO:0000256" key="1">
    <source>
        <dbReference type="ARBA" id="ARBA00023015"/>
    </source>
</evidence>
<accession>A0A371BK69</accession>
<name>A0A371BK69_9SPHN</name>
<dbReference type="EMBL" id="QRGP01000001">
    <property type="protein sequence ID" value="RDV07965.1"/>
    <property type="molecule type" value="Genomic_DNA"/>
</dbReference>
<proteinExistence type="predicted"/>
<dbReference type="PANTHER" id="PTHR30055:SF220">
    <property type="entry name" value="TETR-FAMILY REGULATORY PROTEIN"/>
    <property type="match status" value="1"/>
</dbReference>
<keyword evidence="3" id="KW-0804">Transcription</keyword>
<dbReference type="Pfam" id="PF00440">
    <property type="entry name" value="TetR_N"/>
    <property type="match status" value="1"/>
</dbReference>
<dbReference type="Gene3D" id="1.10.357.10">
    <property type="entry name" value="Tetracycline Repressor, domain 2"/>
    <property type="match status" value="1"/>
</dbReference>
<organism evidence="6 7">
    <name type="scientific">Sphingorhabdus pulchriflava</name>
    <dbReference type="NCBI Taxonomy" id="2292257"/>
    <lineage>
        <taxon>Bacteria</taxon>
        <taxon>Pseudomonadati</taxon>
        <taxon>Pseudomonadota</taxon>
        <taxon>Alphaproteobacteria</taxon>
        <taxon>Sphingomonadales</taxon>
        <taxon>Sphingomonadaceae</taxon>
        <taxon>Sphingorhabdus</taxon>
    </lineage>
</organism>
<keyword evidence="2 4" id="KW-0238">DNA-binding</keyword>
<dbReference type="Proteomes" id="UP000263833">
    <property type="component" value="Unassembled WGS sequence"/>
</dbReference>
<reference evidence="7" key="1">
    <citation type="submission" date="2018-08" db="EMBL/GenBank/DDBJ databases">
        <authorList>
            <person name="Kim S.-J."/>
            <person name="Jung G.-Y."/>
        </authorList>
    </citation>
    <scope>NUCLEOTIDE SEQUENCE [LARGE SCALE GENOMIC DNA]</scope>
    <source>
        <strain evidence="7">GY_G</strain>
    </source>
</reference>
<evidence type="ECO:0000313" key="6">
    <source>
        <dbReference type="EMBL" id="RDV07965.1"/>
    </source>
</evidence>
<dbReference type="InterPro" id="IPR050109">
    <property type="entry name" value="HTH-type_TetR-like_transc_reg"/>
</dbReference>
<evidence type="ECO:0000256" key="4">
    <source>
        <dbReference type="PROSITE-ProRule" id="PRU00335"/>
    </source>
</evidence>
<evidence type="ECO:0000313" key="7">
    <source>
        <dbReference type="Proteomes" id="UP000263833"/>
    </source>
</evidence>
<keyword evidence="7" id="KW-1185">Reference proteome</keyword>
<dbReference type="InterPro" id="IPR036271">
    <property type="entry name" value="Tet_transcr_reg_TetR-rel_C_sf"/>
</dbReference>
<dbReference type="SUPFAM" id="SSF46689">
    <property type="entry name" value="Homeodomain-like"/>
    <property type="match status" value="1"/>
</dbReference>
<keyword evidence="1" id="KW-0805">Transcription regulation</keyword>
<comment type="caution">
    <text evidence="6">The sequence shown here is derived from an EMBL/GenBank/DDBJ whole genome shotgun (WGS) entry which is preliminary data.</text>
</comment>
<dbReference type="InterPro" id="IPR025996">
    <property type="entry name" value="MT1864/Rv1816-like_C"/>
</dbReference>
<sequence length="213" mass="23100">MRLGNVYGDNMSANDNSVNIKNDKRGYHHGDLRSALVQAGLGLLKTRSAEDVSLREIARMVGVSATAVYRHFPDKAALLGALCDEGGRELGRLQLEAMQRSGGGRAGFDAVGRAYVRFALDNPTLFRMMMTTRQAVDFLDMPEGRDNSALQLLRDNIASLTPEGASPEQRRIAALRAWSIVHGLAMLMLDNQVPTNDALIDAVIDSMSVGIAT</sequence>
<evidence type="ECO:0000256" key="2">
    <source>
        <dbReference type="ARBA" id="ARBA00023125"/>
    </source>
</evidence>